<dbReference type="InterPro" id="IPR018490">
    <property type="entry name" value="cNMP-bd_dom_sf"/>
</dbReference>
<dbReference type="GO" id="GO:0004692">
    <property type="term" value="F:cGMP-dependent protein kinase activity"/>
    <property type="evidence" value="ECO:0007669"/>
    <property type="project" value="UniProtKB-EC"/>
</dbReference>
<dbReference type="InterPro" id="IPR018488">
    <property type="entry name" value="cNMP-bd_CS"/>
</dbReference>
<reference evidence="22" key="1">
    <citation type="submission" date="2023-01" db="EMBL/GenBank/DDBJ databases">
        <title>Metagenome sequencing of chrysophaentin producing Chrysophaeum taylorii.</title>
        <authorList>
            <person name="Davison J."/>
            <person name="Bewley C."/>
        </authorList>
    </citation>
    <scope>NUCLEOTIDE SEQUENCE</scope>
    <source>
        <strain evidence="22">NIES-1699</strain>
    </source>
</reference>
<dbReference type="InterPro" id="IPR014710">
    <property type="entry name" value="RmlC-like_jellyroll"/>
</dbReference>
<dbReference type="SUPFAM" id="SSF51206">
    <property type="entry name" value="cAMP-binding domain-like"/>
    <property type="match status" value="3"/>
</dbReference>
<dbReference type="InterPro" id="IPR011009">
    <property type="entry name" value="Kinase-like_dom_sf"/>
</dbReference>
<proteinExistence type="inferred from homology"/>
<evidence type="ECO:0000256" key="5">
    <source>
        <dbReference type="ARBA" id="ARBA00022527"/>
    </source>
</evidence>
<comment type="catalytic activity">
    <reaction evidence="15">
        <text>L-threonyl-[protein] + ATP = O-phospho-L-threonyl-[protein] + ADP + H(+)</text>
        <dbReference type="Rhea" id="RHEA:46608"/>
        <dbReference type="Rhea" id="RHEA-COMP:11060"/>
        <dbReference type="Rhea" id="RHEA-COMP:11605"/>
        <dbReference type="ChEBI" id="CHEBI:15378"/>
        <dbReference type="ChEBI" id="CHEBI:30013"/>
        <dbReference type="ChEBI" id="CHEBI:30616"/>
        <dbReference type="ChEBI" id="CHEBI:61977"/>
        <dbReference type="ChEBI" id="CHEBI:456216"/>
        <dbReference type="EC" id="2.7.11.12"/>
    </reaction>
</comment>
<dbReference type="Gene3D" id="1.10.510.10">
    <property type="entry name" value="Transferase(Phosphotransferase) domain 1"/>
    <property type="match status" value="1"/>
</dbReference>
<protein>
    <recommendedName>
        <fullName evidence="14">cGMP-dependent protein kinase</fullName>
        <ecNumber evidence="3">2.7.11.12</ecNumber>
    </recommendedName>
</protein>
<evidence type="ECO:0000256" key="7">
    <source>
        <dbReference type="ARBA" id="ARBA00022679"/>
    </source>
</evidence>
<dbReference type="SUPFAM" id="SSF56112">
    <property type="entry name" value="Protein kinase-like (PK-like)"/>
    <property type="match status" value="1"/>
</dbReference>
<feature type="region of interest" description="Disordered" evidence="18">
    <location>
        <begin position="715"/>
        <end position="760"/>
    </location>
</feature>
<feature type="domain" description="Protein kinase" evidence="19">
    <location>
        <begin position="445"/>
        <end position="699"/>
    </location>
</feature>
<evidence type="ECO:0000256" key="16">
    <source>
        <dbReference type="ARBA" id="ARBA00047462"/>
    </source>
</evidence>
<dbReference type="GO" id="GO:0030553">
    <property type="term" value="F:cGMP binding"/>
    <property type="evidence" value="ECO:0007669"/>
    <property type="project" value="UniProtKB-KW"/>
</dbReference>
<feature type="binding site" evidence="17">
    <location>
        <position position="474"/>
    </location>
    <ligand>
        <name>ATP</name>
        <dbReference type="ChEBI" id="CHEBI:30616"/>
    </ligand>
</feature>
<dbReference type="InterPro" id="IPR008271">
    <property type="entry name" value="Ser/Thr_kinase_AS"/>
</dbReference>
<keyword evidence="7" id="KW-0808">Transferase</keyword>
<evidence type="ECO:0000256" key="10">
    <source>
        <dbReference type="ARBA" id="ARBA00022777"/>
    </source>
</evidence>
<dbReference type="Proteomes" id="UP001230188">
    <property type="component" value="Unassembled WGS sequence"/>
</dbReference>
<dbReference type="PANTHER" id="PTHR24353:SF37">
    <property type="entry name" value="CAMP-DEPENDENT PROTEIN KINASE CATALYTIC SUBUNIT PRKX"/>
    <property type="match status" value="1"/>
</dbReference>
<sequence>MSSKRWSSANVRLRERRSSYVQPKEVAKRVRKTSKFNVDHVPPETSKGGVFTERLESGQIAAYEVVVHEKPVETAEWLHSILSGHFVFERVDEVHVEDVVGAMRRVELAAGDALFRAGDKSSEFYVVEEGSVQAGVVFNEGETLGDASLLVDSAMRRVDGQALTDVVLWSLDRETFRLAVASLSESRASIVKLALERVPILRDLDSRLLDRLSRLVSLARYARNQRIIAKGAPGREMFVVASGRVACRDADGATGDLVLSEGDHFGERALLYDEPRAANVYALDPDTRCFVVAKAVFRAHLGQISEILEHDHKLRILDILFAGVPAEQQQLVLRVDRDALARATSLVAFGDGEVVVERGEPAAHVLVVKSGTLETEDGEVLGRGAHIGLEAALASSSTAVSYPATARASGDVECFRFAAADLQHPAKQDAAAPSTTLKARSVDEFELFRTLGVGSFGRVKLARHRATGTACALKILRKGLVVATRQKANVKSERELLVALKHPMVARCFGTFADDERLYLVLELLRGGELDGRMNETRLEPRDVAFYAANIVLALAYVHSKHVVYRDLKPDNLMVDATTGYLKLVDFGFAKTLAATEVTYTMCGTPEYIAPEVIAGSGHGKPVDYWSFGCVLFEMLSGRTPFARKPGAAPNHVLLFKAIKSSEVQFPDDIDPNAKDLVAALLAKDWHDRVFDIKAHPYFRAVDWTRLERLDPDAPPWKPHLSPDPFDDSNSNEDDEEDYDEDEVEVDPVRDNFDYWNDDD</sequence>
<keyword evidence="11 17" id="KW-0067">ATP-binding</keyword>
<keyword evidence="8" id="KW-0479">Metal-binding</keyword>
<keyword evidence="6" id="KW-0140">cGMP</keyword>
<dbReference type="FunFam" id="1.10.510.10:FF:000571">
    <property type="entry name" value="Maternal embryonic leucine zipper kinase"/>
    <property type="match status" value="1"/>
</dbReference>
<dbReference type="GO" id="GO:0005524">
    <property type="term" value="F:ATP binding"/>
    <property type="evidence" value="ECO:0007669"/>
    <property type="project" value="UniProtKB-UniRule"/>
</dbReference>
<dbReference type="EC" id="2.7.11.12" evidence="3"/>
<dbReference type="CDD" id="cd00038">
    <property type="entry name" value="CAP_ED"/>
    <property type="match status" value="3"/>
</dbReference>
<evidence type="ECO:0000256" key="13">
    <source>
        <dbReference type="ARBA" id="ARBA00022992"/>
    </source>
</evidence>
<dbReference type="InterPro" id="IPR017441">
    <property type="entry name" value="Protein_kinase_ATP_BS"/>
</dbReference>
<dbReference type="PROSITE" id="PS50011">
    <property type="entry name" value="PROTEIN_KINASE_DOM"/>
    <property type="match status" value="1"/>
</dbReference>
<evidence type="ECO:0000256" key="18">
    <source>
        <dbReference type="SAM" id="MobiDB-lite"/>
    </source>
</evidence>
<keyword evidence="10" id="KW-0418">Kinase</keyword>
<comment type="catalytic activity">
    <reaction evidence="16">
        <text>L-seryl-[protein] + ATP = O-phospho-L-seryl-[protein] + ADP + H(+)</text>
        <dbReference type="Rhea" id="RHEA:17989"/>
        <dbReference type="Rhea" id="RHEA-COMP:9863"/>
        <dbReference type="Rhea" id="RHEA-COMP:11604"/>
        <dbReference type="ChEBI" id="CHEBI:15378"/>
        <dbReference type="ChEBI" id="CHEBI:29999"/>
        <dbReference type="ChEBI" id="CHEBI:30616"/>
        <dbReference type="ChEBI" id="CHEBI:83421"/>
        <dbReference type="ChEBI" id="CHEBI:456216"/>
        <dbReference type="EC" id="2.7.11.12"/>
    </reaction>
</comment>
<dbReference type="Gene3D" id="3.30.200.20">
    <property type="entry name" value="Phosphorylase Kinase, domain 1"/>
    <property type="match status" value="1"/>
</dbReference>
<comment type="cofactor">
    <cofactor evidence="1">
        <name>Mg(2+)</name>
        <dbReference type="ChEBI" id="CHEBI:18420"/>
    </cofactor>
</comment>
<dbReference type="InterPro" id="IPR000595">
    <property type="entry name" value="cNMP-bd_dom"/>
</dbReference>
<feature type="domain" description="AGC-kinase C-terminal" evidence="21">
    <location>
        <begin position="700"/>
        <end position="760"/>
    </location>
</feature>
<keyword evidence="4" id="KW-0963">Cytoplasm</keyword>
<accession>A0AAD7UB98</accession>
<evidence type="ECO:0000256" key="11">
    <source>
        <dbReference type="ARBA" id="ARBA00022840"/>
    </source>
</evidence>
<evidence type="ECO:0000256" key="8">
    <source>
        <dbReference type="ARBA" id="ARBA00022723"/>
    </source>
</evidence>
<feature type="compositionally biased region" description="Acidic residues" evidence="18">
    <location>
        <begin position="725"/>
        <end position="746"/>
    </location>
</feature>
<evidence type="ECO:0000259" key="20">
    <source>
        <dbReference type="PROSITE" id="PS50042"/>
    </source>
</evidence>
<evidence type="ECO:0000313" key="23">
    <source>
        <dbReference type="Proteomes" id="UP001230188"/>
    </source>
</evidence>
<evidence type="ECO:0000313" key="22">
    <source>
        <dbReference type="EMBL" id="KAJ8600544.1"/>
    </source>
</evidence>
<gene>
    <name evidence="22" type="ORF">CTAYLR_007925</name>
</gene>
<evidence type="ECO:0000256" key="1">
    <source>
        <dbReference type="ARBA" id="ARBA00001946"/>
    </source>
</evidence>
<keyword evidence="23" id="KW-1185">Reference proteome</keyword>
<dbReference type="EMBL" id="JAQMWT010000498">
    <property type="protein sequence ID" value="KAJ8600544.1"/>
    <property type="molecule type" value="Genomic_DNA"/>
</dbReference>
<dbReference type="Pfam" id="PF00069">
    <property type="entry name" value="Pkinase"/>
    <property type="match status" value="1"/>
</dbReference>
<dbReference type="AlphaFoldDB" id="A0AAD7UB98"/>
<evidence type="ECO:0000256" key="3">
    <source>
        <dbReference type="ARBA" id="ARBA00012428"/>
    </source>
</evidence>
<dbReference type="FunFam" id="3.30.200.20:FF:000042">
    <property type="entry name" value="Aurora kinase A"/>
    <property type="match status" value="1"/>
</dbReference>
<comment type="similarity">
    <text evidence="2">Belongs to the protein kinase superfamily. AGC Ser/Thr protein kinase family. cGMP subfamily.</text>
</comment>
<dbReference type="PROSITE" id="PS50042">
    <property type="entry name" value="CNMP_BINDING_3"/>
    <property type="match status" value="3"/>
</dbReference>
<dbReference type="PROSITE" id="PS00889">
    <property type="entry name" value="CNMP_BINDING_2"/>
    <property type="match status" value="1"/>
</dbReference>
<keyword evidence="13" id="KW-0142">cGMP-binding</keyword>
<evidence type="ECO:0000256" key="4">
    <source>
        <dbReference type="ARBA" id="ARBA00022490"/>
    </source>
</evidence>
<evidence type="ECO:0000256" key="17">
    <source>
        <dbReference type="PROSITE-ProRule" id="PRU10141"/>
    </source>
</evidence>
<dbReference type="Pfam" id="PF00027">
    <property type="entry name" value="cNMP_binding"/>
    <property type="match status" value="3"/>
</dbReference>
<dbReference type="PRINTS" id="PR00103">
    <property type="entry name" value="CAMPKINASE"/>
</dbReference>
<dbReference type="InterPro" id="IPR000961">
    <property type="entry name" value="AGC-kinase_C"/>
</dbReference>
<organism evidence="22 23">
    <name type="scientific">Chrysophaeum taylorii</name>
    <dbReference type="NCBI Taxonomy" id="2483200"/>
    <lineage>
        <taxon>Eukaryota</taxon>
        <taxon>Sar</taxon>
        <taxon>Stramenopiles</taxon>
        <taxon>Ochrophyta</taxon>
        <taxon>Pelagophyceae</taxon>
        <taxon>Pelagomonadales</taxon>
        <taxon>Pelagomonadaceae</taxon>
        <taxon>Chrysophaeum</taxon>
    </lineage>
</organism>
<keyword evidence="9 17" id="KW-0547">Nucleotide-binding</keyword>
<keyword evidence="5" id="KW-0723">Serine/threonine-protein kinase</keyword>
<dbReference type="GO" id="GO:0004691">
    <property type="term" value="F:cAMP-dependent protein kinase activity"/>
    <property type="evidence" value="ECO:0007669"/>
    <property type="project" value="TreeGrafter"/>
</dbReference>
<dbReference type="PANTHER" id="PTHR24353">
    <property type="entry name" value="CYCLIC NUCLEOTIDE-DEPENDENT PROTEIN KINASE"/>
    <property type="match status" value="1"/>
</dbReference>
<dbReference type="SMART" id="SM00100">
    <property type="entry name" value="cNMP"/>
    <property type="match status" value="3"/>
</dbReference>
<feature type="domain" description="Cyclic nucleotide-binding" evidence="20">
    <location>
        <begin position="87"/>
        <end position="197"/>
    </location>
</feature>
<dbReference type="GO" id="GO:0046872">
    <property type="term" value="F:metal ion binding"/>
    <property type="evidence" value="ECO:0007669"/>
    <property type="project" value="UniProtKB-KW"/>
</dbReference>
<evidence type="ECO:0000256" key="2">
    <source>
        <dbReference type="ARBA" id="ARBA00006352"/>
    </source>
</evidence>
<evidence type="ECO:0000259" key="19">
    <source>
        <dbReference type="PROSITE" id="PS50011"/>
    </source>
</evidence>
<dbReference type="InterPro" id="IPR000719">
    <property type="entry name" value="Prot_kinase_dom"/>
</dbReference>
<dbReference type="PROSITE" id="PS00107">
    <property type="entry name" value="PROTEIN_KINASE_ATP"/>
    <property type="match status" value="1"/>
</dbReference>
<dbReference type="PROSITE" id="PS00888">
    <property type="entry name" value="CNMP_BINDING_1"/>
    <property type="match status" value="2"/>
</dbReference>
<comment type="caution">
    <text evidence="22">The sequence shown here is derived from an EMBL/GenBank/DDBJ whole genome shotgun (WGS) entry which is preliminary data.</text>
</comment>
<dbReference type="GO" id="GO:0005952">
    <property type="term" value="C:cAMP-dependent protein kinase complex"/>
    <property type="evidence" value="ECO:0007669"/>
    <property type="project" value="TreeGrafter"/>
</dbReference>
<evidence type="ECO:0000256" key="14">
    <source>
        <dbReference type="ARBA" id="ARBA00024113"/>
    </source>
</evidence>
<evidence type="ECO:0000259" key="21">
    <source>
        <dbReference type="PROSITE" id="PS51285"/>
    </source>
</evidence>
<keyword evidence="12" id="KW-0460">Magnesium</keyword>
<dbReference type="Gene3D" id="2.60.120.10">
    <property type="entry name" value="Jelly Rolls"/>
    <property type="match status" value="3"/>
</dbReference>
<dbReference type="PROSITE" id="PS00108">
    <property type="entry name" value="PROTEIN_KINASE_ST"/>
    <property type="match status" value="1"/>
</dbReference>
<evidence type="ECO:0000256" key="15">
    <source>
        <dbReference type="ARBA" id="ARBA00047298"/>
    </source>
</evidence>
<feature type="domain" description="Cyclic nucleotide-binding" evidence="20">
    <location>
        <begin position="200"/>
        <end position="309"/>
    </location>
</feature>
<name>A0AAD7UB98_9STRA</name>
<dbReference type="SMART" id="SM00220">
    <property type="entry name" value="S_TKc"/>
    <property type="match status" value="1"/>
</dbReference>
<feature type="domain" description="Cyclic nucleotide-binding" evidence="20">
    <location>
        <begin position="340"/>
        <end position="417"/>
    </location>
</feature>
<dbReference type="PROSITE" id="PS51285">
    <property type="entry name" value="AGC_KINASE_CTER"/>
    <property type="match status" value="1"/>
</dbReference>
<evidence type="ECO:0000256" key="9">
    <source>
        <dbReference type="ARBA" id="ARBA00022741"/>
    </source>
</evidence>
<evidence type="ECO:0000256" key="12">
    <source>
        <dbReference type="ARBA" id="ARBA00022842"/>
    </source>
</evidence>
<evidence type="ECO:0000256" key="6">
    <source>
        <dbReference type="ARBA" id="ARBA00022535"/>
    </source>
</evidence>